<gene>
    <name evidence="8" type="ORF">GQ61_00285</name>
</gene>
<evidence type="ECO:0000256" key="2">
    <source>
        <dbReference type="ARBA" id="ARBA00008335"/>
    </source>
</evidence>
<dbReference type="EMBL" id="CP008743">
    <property type="protein sequence ID" value="ARN84046.1"/>
    <property type="molecule type" value="Genomic_DNA"/>
</dbReference>
<evidence type="ECO:0000256" key="1">
    <source>
        <dbReference type="ARBA" id="ARBA00004141"/>
    </source>
</evidence>
<evidence type="ECO:0000256" key="7">
    <source>
        <dbReference type="SAM" id="Phobius"/>
    </source>
</evidence>
<feature type="transmembrane region" description="Helical" evidence="7">
    <location>
        <begin position="24"/>
        <end position="48"/>
    </location>
</feature>
<feature type="transmembrane region" description="Helical" evidence="7">
    <location>
        <begin position="96"/>
        <end position="115"/>
    </location>
</feature>
<feature type="transmembrane region" description="Helical" evidence="7">
    <location>
        <begin position="261"/>
        <end position="282"/>
    </location>
</feature>
<organism evidence="8 9">
    <name type="scientific">Candidatus Nucleicultrix amoebiphila FS5</name>
    <dbReference type="NCBI Taxonomy" id="1414854"/>
    <lineage>
        <taxon>Bacteria</taxon>
        <taxon>Pseudomonadati</taxon>
        <taxon>Pseudomonadota</taxon>
        <taxon>Alphaproteobacteria</taxon>
        <taxon>Holosporales</taxon>
        <taxon>Candidatus Nucleicultricaceae</taxon>
        <taxon>Candidatus Nucleicultrix</taxon>
    </lineage>
</organism>
<feature type="transmembrane region" description="Helical" evidence="7">
    <location>
        <begin position="417"/>
        <end position="441"/>
    </location>
</feature>
<dbReference type="STRING" id="1414854.GQ61_00285"/>
<keyword evidence="9" id="KW-1185">Reference proteome</keyword>
<dbReference type="Proteomes" id="UP000237351">
    <property type="component" value="Chromosome"/>
</dbReference>
<dbReference type="OrthoDB" id="9787815at2"/>
<dbReference type="SUPFAM" id="SSF103473">
    <property type="entry name" value="MFS general substrate transporter"/>
    <property type="match status" value="1"/>
</dbReference>
<dbReference type="RefSeq" id="WP_085783393.1">
    <property type="nucleotide sequence ID" value="NZ_CP008743.1"/>
</dbReference>
<dbReference type="InterPro" id="IPR011701">
    <property type="entry name" value="MFS"/>
</dbReference>
<evidence type="ECO:0000256" key="5">
    <source>
        <dbReference type="ARBA" id="ARBA00022989"/>
    </source>
</evidence>
<feature type="transmembrane region" description="Helical" evidence="7">
    <location>
        <begin position="327"/>
        <end position="348"/>
    </location>
</feature>
<evidence type="ECO:0000313" key="9">
    <source>
        <dbReference type="Proteomes" id="UP000237351"/>
    </source>
</evidence>
<reference evidence="8 9" key="1">
    <citation type="submission" date="2014-06" db="EMBL/GenBank/DDBJ databases">
        <title>The genome of the endonuclear symbiont Nucleicultrix amoebiphila.</title>
        <authorList>
            <person name="Schulz F."/>
            <person name="Horn M."/>
        </authorList>
    </citation>
    <scope>NUCLEOTIDE SEQUENCE [LARGE SCALE GENOMIC DNA]</scope>
    <source>
        <strain evidence="8 9">FS5</strain>
    </source>
</reference>
<dbReference type="InterPro" id="IPR036259">
    <property type="entry name" value="MFS_trans_sf"/>
</dbReference>
<keyword evidence="6 7" id="KW-0472">Membrane</keyword>
<name>A0A1W6N2N7_9PROT</name>
<dbReference type="PANTHER" id="PTHR12778">
    <property type="entry name" value="SOLUTE CARRIER FAMILY 33 ACETYL-COA TRANSPORTER -RELATED"/>
    <property type="match status" value="1"/>
</dbReference>
<dbReference type="PANTHER" id="PTHR12778:SF10">
    <property type="entry name" value="MAJOR FACILITATOR SUPERFAMILY DOMAIN-CONTAINING PROTEIN 3"/>
    <property type="match status" value="1"/>
</dbReference>
<feature type="transmembrane region" description="Helical" evidence="7">
    <location>
        <begin position="184"/>
        <end position="205"/>
    </location>
</feature>
<comment type="similarity">
    <text evidence="2">Belongs to the major facilitator superfamily.</text>
</comment>
<evidence type="ECO:0000256" key="4">
    <source>
        <dbReference type="ARBA" id="ARBA00022692"/>
    </source>
</evidence>
<evidence type="ECO:0008006" key="10">
    <source>
        <dbReference type="Google" id="ProtNLM"/>
    </source>
</evidence>
<evidence type="ECO:0000256" key="3">
    <source>
        <dbReference type="ARBA" id="ARBA00022448"/>
    </source>
</evidence>
<keyword evidence="4 7" id="KW-0812">Transmembrane</keyword>
<keyword evidence="3" id="KW-0813">Transport</keyword>
<sequence>MEDAFIFTLRFWQETLSLYRNPRVIAMGFLGFSSGLPLLLTSSTLAFWLKKLGLDYTTIGLLSLTALPYTIKFLWAPIVDKVPLPFLTKHFGQRRSWLLLSQVLLGLCLLSLSFINPVESLSVTCALAVAISFSSATQDIAMLAYQMERLGRSQYGAGEAVGIFGYRMGMLCSGAGALSLSTVVSWNTVYMVMAFSLIVGLITVLRIKEPERPNADEEYNTLLKHYKKKFPAFSSLNQGLLPSLHLAVLSPFSDFMKRQGWVLALIIMFTYKIGDNIIGTMHNLFYIELGFNELEISAASKIFGMWASILGGFIGGLLFSRWGLYKSLYFCGLTHSLSILSNLILLHVGNDILSLYFCVAAEHITSGMRLTALFAYQLTLCNRIHAATQLALLTSLVHLGRVTFASTSGWIVDHLGWNNLFLISTFSIIPVLLIIHWLSVLEGQPFFKQKKANN</sequence>
<dbReference type="AlphaFoldDB" id="A0A1W6N2N7"/>
<comment type="subcellular location">
    <subcellularLocation>
        <location evidence="1">Membrane</location>
        <topology evidence="1">Multi-pass membrane protein</topology>
    </subcellularLocation>
</comment>
<proteinExistence type="inferred from homology"/>
<dbReference type="GO" id="GO:0022857">
    <property type="term" value="F:transmembrane transporter activity"/>
    <property type="evidence" value="ECO:0007669"/>
    <property type="project" value="InterPro"/>
</dbReference>
<feature type="transmembrane region" description="Helical" evidence="7">
    <location>
        <begin position="302"/>
        <end position="320"/>
    </location>
</feature>
<keyword evidence="5 7" id="KW-1133">Transmembrane helix</keyword>
<dbReference type="InterPro" id="IPR004752">
    <property type="entry name" value="AmpG_permease/AT-1"/>
</dbReference>
<dbReference type="Gene3D" id="1.20.1250.20">
    <property type="entry name" value="MFS general substrate transporter like domains"/>
    <property type="match status" value="1"/>
</dbReference>
<protein>
    <recommendedName>
        <fullName evidence="10">Major facilitator superfamily (MFS) profile domain-containing protein</fullName>
    </recommendedName>
</protein>
<dbReference type="NCBIfam" id="TIGR00901">
    <property type="entry name" value="2A0125"/>
    <property type="match status" value="1"/>
</dbReference>
<evidence type="ECO:0000256" key="6">
    <source>
        <dbReference type="ARBA" id="ARBA00023136"/>
    </source>
</evidence>
<dbReference type="KEGG" id="naf:GQ61_00285"/>
<dbReference type="GO" id="GO:0016020">
    <property type="term" value="C:membrane"/>
    <property type="evidence" value="ECO:0007669"/>
    <property type="project" value="UniProtKB-SubCell"/>
</dbReference>
<evidence type="ECO:0000313" key="8">
    <source>
        <dbReference type="EMBL" id="ARN84046.1"/>
    </source>
</evidence>
<feature type="transmembrane region" description="Helical" evidence="7">
    <location>
        <begin position="54"/>
        <end position="75"/>
    </location>
</feature>
<accession>A0A1W6N2N7</accession>
<dbReference type="Pfam" id="PF07690">
    <property type="entry name" value="MFS_1"/>
    <property type="match status" value="1"/>
</dbReference>